<dbReference type="Proteomes" id="UP000663903">
    <property type="component" value="Chromosome"/>
</dbReference>
<dbReference type="CDD" id="cd24017">
    <property type="entry name" value="ASKHA_T2SSL_N"/>
    <property type="match status" value="1"/>
</dbReference>
<proteinExistence type="predicted"/>
<dbReference type="GO" id="GO:0015627">
    <property type="term" value="C:type II protein secretion system complex"/>
    <property type="evidence" value="ECO:0007669"/>
    <property type="project" value="InterPro"/>
</dbReference>
<dbReference type="InterPro" id="IPR007812">
    <property type="entry name" value="T2SS_protein-GspL"/>
</dbReference>
<dbReference type="EMBL" id="CP071796">
    <property type="protein sequence ID" value="QTD46223.1"/>
    <property type="molecule type" value="Genomic_DNA"/>
</dbReference>
<protein>
    <submittedName>
        <fullName evidence="2">General secretion pathway protein GspL</fullName>
    </submittedName>
</protein>
<evidence type="ECO:0000259" key="1">
    <source>
        <dbReference type="Pfam" id="PF05134"/>
    </source>
</evidence>
<dbReference type="InterPro" id="IPR043129">
    <property type="entry name" value="ATPase_NBD"/>
</dbReference>
<evidence type="ECO:0000313" key="2">
    <source>
        <dbReference type="EMBL" id="QTD46223.1"/>
    </source>
</evidence>
<dbReference type="RefSeq" id="WP_208010122.1">
    <property type="nucleotide sequence ID" value="NZ_CP071796.1"/>
</dbReference>
<dbReference type="Pfam" id="PF05134">
    <property type="entry name" value="T2SSL"/>
    <property type="match status" value="1"/>
</dbReference>
<evidence type="ECO:0000313" key="3">
    <source>
        <dbReference type="Proteomes" id="UP000663903"/>
    </source>
</evidence>
<sequence>MSLLLIALPPGPPAGYDFATSTDGQALAAHGSAVPALLPAAGRGVEVVAVVPAGQLSWQRVTLPRGIGPGAPRLRSVLDGLLEEQLLDDAEALHFALEPGAQGGASAWVAVCHRAWLAAHLQALEAAGRTVHRIVPELPPADGPLRLLVTGEPERAQLLTSGAGVPGGAQALPLVPGALALLPPQEPDAPAPELLAEPAVAALAEQSFGGTPAIESAAQRLLRASRGAWDLAQFQFSQGGRARAAKRAGALWRDFLHAPLWRPARWGLALLLLANLIGVNLLAWRTQDELAARRAANQALLTETFPQVKVVVDAPVQMAREVASLRQATGAASARDLEPMLQAFGLLALNQQAPAAIEFVAGELRLKGVPVAAAALTDANARLRPLGYQLRTEGETTVLRQETAP</sequence>
<feature type="domain" description="GspL cytoplasmic actin-ATPase-like" evidence="1">
    <location>
        <begin position="46"/>
        <end position="137"/>
    </location>
</feature>
<dbReference type="GO" id="GO:0015628">
    <property type="term" value="P:protein secretion by the type II secretion system"/>
    <property type="evidence" value="ECO:0007669"/>
    <property type="project" value="InterPro"/>
</dbReference>
<dbReference type="NCBIfam" id="TIGR01709">
    <property type="entry name" value="typeII_sec_gspL"/>
    <property type="match status" value="1"/>
</dbReference>
<dbReference type="InterPro" id="IPR024230">
    <property type="entry name" value="GspL_cyto_dom"/>
</dbReference>
<dbReference type="Gene3D" id="3.30.420.380">
    <property type="match status" value="1"/>
</dbReference>
<keyword evidence="3" id="KW-1185">Reference proteome</keyword>
<dbReference type="AlphaFoldDB" id="A0A975CGW7"/>
<accession>A0A975CGW7</accession>
<dbReference type="KEGG" id="otd:J1M35_04795"/>
<reference evidence="2" key="1">
    <citation type="submission" date="2021-03" db="EMBL/GenBank/DDBJ databases">
        <title>Ottowia sp. 27C isolated from the cloaca of a Giant Asian pond turtle (Heosemys grandis).</title>
        <authorList>
            <person name="Spergser J."/>
            <person name="Busse H.-J."/>
        </authorList>
    </citation>
    <scope>NUCLEOTIDE SEQUENCE</scope>
    <source>
        <strain evidence="2">27C</strain>
    </source>
</reference>
<gene>
    <name evidence="2" type="ORF">J1M35_04795</name>
</gene>
<dbReference type="SUPFAM" id="SSF53067">
    <property type="entry name" value="Actin-like ATPase domain"/>
    <property type="match status" value="1"/>
</dbReference>
<name>A0A975CGW7_9BURK</name>
<organism evidence="2 3">
    <name type="scientific">Ottowia testudinis</name>
    <dbReference type="NCBI Taxonomy" id="2816950"/>
    <lineage>
        <taxon>Bacteria</taxon>
        <taxon>Pseudomonadati</taxon>
        <taxon>Pseudomonadota</taxon>
        <taxon>Betaproteobacteria</taxon>
        <taxon>Burkholderiales</taxon>
        <taxon>Comamonadaceae</taxon>
        <taxon>Ottowia</taxon>
    </lineage>
</organism>
<dbReference type="GO" id="GO:0009276">
    <property type="term" value="C:Gram-negative-bacterium-type cell wall"/>
    <property type="evidence" value="ECO:0007669"/>
    <property type="project" value="InterPro"/>
</dbReference>